<evidence type="ECO:0000256" key="7">
    <source>
        <dbReference type="SAM" id="Phobius"/>
    </source>
</evidence>
<evidence type="ECO:0000256" key="1">
    <source>
        <dbReference type="ARBA" id="ARBA00004651"/>
    </source>
</evidence>
<sequence>MGFNLEKITASKKKETVNRKSEQKSSFLTKEITFFGHSFSNKIKEDFYAELSVLLKAGITLKDALELIQKAFKKEQHKQKLKLISEDIVSGLSLSEALKKQKEFTDYEYYSIKIGEETGTLSKVSEQLGAFYLRKNDQRRNLVGALTYPAIILSTAVLVVVFMLQFVVPMFQDIFLQQKVELPAITKVIIYLSKMFKSYGWLMLLVIVVLLLLRPLLNKKEEFKKLKDTFVLKLPFIGDFVRTVYLSQFTQAVSLLTASKVPVVNSIQLVKEMIDFYPLKVALEDVEQNILRGKSLSESLNEHNFFDAKMVALVKVAEETNQNEFIFERLNTQYNTQVQQRSKLLSTVMEPFIILIVGVLVGVILIAMYLPMFKLSSVLG</sequence>
<keyword evidence="5 7" id="KW-1133">Transmembrane helix</keyword>
<dbReference type="InterPro" id="IPR018076">
    <property type="entry name" value="T2SS_GspF_dom"/>
</dbReference>
<feature type="transmembrane region" description="Helical" evidence="7">
    <location>
        <begin position="199"/>
        <end position="217"/>
    </location>
</feature>
<dbReference type="EMBL" id="FORM01000003">
    <property type="protein sequence ID" value="SFJ00055.1"/>
    <property type="molecule type" value="Genomic_DNA"/>
</dbReference>
<keyword evidence="10" id="KW-1185">Reference proteome</keyword>
<keyword evidence="6 7" id="KW-0472">Membrane</keyword>
<dbReference type="GO" id="GO:0005886">
    <property type="term" value="C:plasma membrane"/>
    <property type="evidence" value="ECO:0007669"/>
    <property type="project" value="UniProtKB-SubCell"/>
</dbReference>
<reference evidence="10" key="1">
    <citation type="submission" date="2016-10" db="EMBL/GenBank/DDBJ databases">
        <authorList>
            <person name="Varghese N."/>
            <person name="Submissions S."/>
        </authorList>
    </citation>
    <scope>NUCLEOTIDE SEQUENCE [LARGE SCALE GENOMIC DNA]</scope>
    <source>
        <strain evidence="10">DSM 28881</strain>
    </source>
</reference>
<keyword evidence="3" id="KW-1003">Cell membrane</keyword>
<evidence type="ECO:0000313" key="10">
    <source>
        <dbReference type="Proteomes" id="UP000199559"/>
    </source>
</evidence>
<dbReference type="PRINTS" id="PR00812">
    <property type="entry name" value="BCTERIALGSPF"/>
</dbReference>
<dbReference type="AlphaFoldDB" id="A0A1I3MTJ7"/>
<protein>
    <submittedName>
        <fullName evidence="9">Type IV pilus assembly protein PilC</fullName>
    </submittedName>
</protein>
<dbReference type="Gene3D" id="1.20.81.30">
    <property type="entry name" value="Type II secretion system (T2SS), domain F"/>
    <property type="match status" value="2"/>
</dbReference>
<keyword evidence="4 7" id="KW-0812">Transmembrane</keyword>
<name>A0A1I3MTJ7_9FLAO</name>
<evidence type="ECO:0000256" key="5">
    <source>
        <dbReference type="ARBA" id="ARBA00022989"/>
    </source>
</evidence>
<gene>
    <name evidence="9" type="ORF">SAMN05443431_103290</name>
</gene>
<dbReference type="Pfam" id="PF00482">
    <property type="entry name" value="T2SSF"/>
    <property type="match status" value="2"/>
</dbReference>
<evidence type="ECO:0000313" key="9">
    <source>
        <dbReference type="EMBL" id="SFJ00055.1"/>
    </source>
</evidence>
<proteinExistence type="inferred from homology"/>
<dbReference type="PANTHER" id="PTHR30012:SF0">
    <property type="entry name" value="TYPE II SECRETION SYSTEM PROTEIN F-RELATED"/>
    <property type="match status" value="1"/>
</dbReference>
<feature type="transmembrane region" description="Helical" evidence="7">
    <location>
        <begin position="142"/>
        <end position="168"/>
    </location>
</feature>
<accession>A0A1I3MTJ7</accession>
<comment type="subcellular location">
    <subcellularLocation>
        <location evidence="1">Cell membrane</location>
        <topology evidence="1">Multi-pass membrane protein</topology>
    </subcellularLocation>
</comment>
<dbReference type="InterPro" id="IPR042094">
    <property type="entry name" value="T2SS_GspF_sf"/>
</dbReference>
<evidence type="ECO:0000256" key="6">
    <source>
        <dbReference type="ARBA" id="ARBA00023136"/>
    </source>
</evidence>
<dbReference type="STRING" id="1144750.SAMN05443431_103290"/>
<dbReference type="PANTHER" id="PTHR30012">
    <property type="entry name" value="GENERAL SECRETION PATHWAY PROTEIN"/>
    <property type="match status" value="1"/>
</dbReference>
<evidence type="ECO:0000256" key="3">
    <source>
        <dbReference type="ARBA" id="ARBA00022475"/>
    </source>
</evidence>
<dbReference type="InterPro" id="IPR003004">
    <property type="entry name" value="GspF/PilC"/>
</dbReference>
<organism evidence="9 10">
    <name type="scientific">Olleya namhaensis</name>
    <dbReference type="NCBI Taxonomy" id="1144750"/>
    <lineage>
        <taxon>Bacteria</taxon>
        <taxon>Pseudomonadati</taxon>
        <taxon>Bacteroidota</taxon>
        <taxon>Flavobacteriia</taxon>
        <taxon>Flavobacteriales</taxon>
        <taxon>Flavobacteriaceae</taxon>
    </lineage>
</organism>
<evidence type="ECO:0000259" key="8">
    <source>
        <dbReference type="Pfam" id="PF00482"/>
    </source>
</evidence>
<evidence type="ECO:0000256" key="2">
    <source>
        <dbReference type="ARBA" id="ARBA00005745"/>
    </source>
</evidence>
<dbReference type="Proteomes" id="UP000199559">
    <property type="component" value="Unassembled WGS sequence"/>
</dbReference>
<feature type="domain" description="Type II secretion system protein GspF" evidence="8">
    <location>
        <begin position="47"/>
        <end position="169"/>
    </location>
</feature>
<feature type="transmembrane region" description="Helical" evidence="7">
    <location>
        <begin position="351"/>
        <end position="370"/>
    </location>
</feature>
<comment type="similarity">
    <text evidence="2">Belongs to the GSP F family.</text>
</comment>
<feature type="domain" description="Type II secretion system protein GspF" evidence="8">
    <location>
        <begin position="249"/>
        <end position="371"/>
    </location>
</feature>
<evidence type="ECO:0000256" key="4">
    <source>
        <dbReference type="ARBA" id="ARBA00022692"/>
    </source>
</evidence>